<name>A0A0F9LDI0_9ZZZZ</name>
<feature type="transmembrane region" description="Helical" evidence="1">
    <location>
        <begin position="70"/>
        <end position="90"/>
    </location>
</feature>
<reference evidence="2" key="1">
    <citation type="journal article" date="2015" name="Nature">
        <title>Complex archaea that bridge the gap between prokaryotes and eukaryotes.</title>
        <authorList>
            <person name="Spang A."/>
            <person name="Saw J.H."/>
            <person name="Jorgensen S.L."/>
            <person name="Zaremba-Niedzwiedzka K."/>
            <person name="Martijn J."/>
            <person name="Lind A.E."/>
            <person name="van Eijk R."/>
            <person name="Schleper C."/>
            <person name="Guy L."/>
            <person name="Ettema T.J."/>
        </authorList>
    </citation>
    <scope>NUCLEOTIDE SEQUENCE</scope>
</reference>
<gene>
    <name evidence="2" type="ORF">LCGC14_1227710</name>
</gene>
<keyword evidence="1" id="KW-1133">Transmembrane helix</keyword>
<keyword evidence="1" id="KW-0472">Membrane</keyword>
<proteinExistence type="predicted"/>
<sequence length="107" mass="12379">MHSTLVDLCIILSWLLLVLSTCLIIFSKYKHTYFKQRLFRFLNSFLVFHLAVVVYYLASEKENGLSGLGVSYWALITVQVACNIFCYLSVKRRKAKIKPSLDSFSMD</sequence>
<accession>A0A0F9LDI0</accession>
<dbReference type="AlphaFoldDB" id="A0A0F9LDI0"/>
<protein>
    <recommendedName>
        <fullName evidence="3">Histidine kinase N-terminal 7TM region domain-containing protein</fullName>
    </recommendedName>
</protein>
<feature type="transmembrane region" description="Helical" evidence="1">
    <location>
        <begin position="6"/>
        <end position="26"/>
    </location>
</feature>
<keyword evidence="1" id="KW-0812">Transmembrane</keyword>
<evidence type="ECO:0000256" key="1">
    <source>
        <dbReference type="SAM" id="Phobius"/>
    </source>
</evidence>
<dbReference type="EMBL" id="LAZR01006522">
    <property type="protein sequence ID" value="KKM91518.1"/>
    <property type="molecule type" value="Genomic_DNA"/>
</dbReference>
<evidence type="ECO:0008006" key="3">
    <source>
        <dbReference type="Google" id="ProtNLM"/>
    </source>
</evidence>
<evidence type="ECO:0000313" key="2">
    <source>
        <dbReference type="EMBL" id="KKM91518.1"/>
    </source>
</evidence>
<feature type="transmembrane region" description="Helical" evidence="1">
    <location>
        <begin position="38"/>
        <end position="58"/>
    </location>
</feature>
<comment type="caution">
    <text evidence="2">The sequence shown here is derived from an EMBL/GenBank/DDBJ whole genome shotgun (WGS) entry which is preliminary data.</text>
</comment>
<organism evidence="2">
    <name type="scientific">marine sediment metagenome</name>
    <dbReference type="NCBI Taxonomy" id="412755"/>
    <lineage>
        <taxon>unclassified sequences</taxon>
        <taxon>metagenomes</taxon>
        <taxon>ecological metagenomes</taxon>
    </lineage>
</organism>